<accession>A0ABS8AHG2</accession>
<sequence>MGTGGSTTPPPTGGGGSNNIVVRARGANGTENMRLTVGGTQVGAWTLGTAMQNYSVTTSATGGINVEYTNDATNRDVQVDYITVNGTTRQAENQSTNTGVYQNGACGGANSEWLNCNGYIGFGNASTTAGRLLTESVAATSSLDAAAAQVYPNPSTTGNFMVQLPAGPARVTIRNSKGRVVQQLDAVGPATIPVQLDTQPGLYYLQVTGAGESVATRLAVE</sequence>
<dbReference type="InterPro" id="IPR031768">
    <property type="entry name" value="CBM60_xylan-bd"/>
</dbReference>
<feature type="domain" description="Carbohydrate binding module xylan-binding" evidence="1">
    <location>
        <begin position="20"/>
        <end position="96"/>
    </location>
</feature>
<name>A0ABS8AHG2_9BACT</name>
<dbReference type="EMBL" id="JAJADQ010000012">
    <property type="protein sequence ID" value="MCB2379873.1"/>
    <property type="molecule type" value="Genomic_DNA"/>
</dbReference>
<reference evidence="2" key="1">
    <citation type="submission" date="2021-10" db="EMBL/GenBank/DDBJ databases">
        <authorList>
            <person name="Dean J.D."/>
            <person name="Kim M.K."/>
            <person name="Newey C.N."/>
            <person name="Stoker T.S."/>
            <person name="Thompson D.W."/>
            <person name="Grose J.H."/>
        </authorList>
    </citation>
    <scope>NUCLEOTIDE SEQUENCE</scope>
    <source>
        <strain evidence="2">BT635</strain>
    </source>
</reference>
<keyword evidence="3" id="KW-1185">Reference proteome</keyword>
<evidence type="ECO:0000313" key="3">
    <source>
        <dbReference type="Proteomes" id="UP001165297"/>
    </source>
</evidence>
<evidence type="ECO:0000259" key="1">
    <source>
        <dbReference type="Pfam" id="PF16841"/>
    </source>
</evidence>
<dbReference type="InterPro" id="IPR026444">
    <property type="entry name" value="Secre_tail"/>
</dbReference>
<organism evidence="2 3">
    <name type="scientific">Hymenobacter nitidus</name>
    <dbReference type="NCBI Taxonomy" id="2880929"/>
    <lineage>
        <taxon>Bacteria</taxon>
        <taxon>Pseudomonadati</taxon>
        <taxon>Bacteroidota</taxon>
        <taxon>Cytophagia</taxon>
        <taxon>Cytophagales</taxon>
        <taxon>Hymenobacteraceae</taxon>
        <taxon>Hymenobacter</taxon>
    </lineage>
</organism>
<dbReference type="Proteomes" id="UP001165297">
    <property type="component" value="Unassembled WGS sequence"/>
</dbReference>
<protein>
    <submittedName>
        <fullName evidence="2">T9SS type A sorting domain-containing protein</fullName>
    </submittedName>
</protein>
<gene>
    <name evidence="2" type="ORF">LGH70_19910</name>
</gene>
<comment type="caution">
    <text evidence="2">The sequence shown here is derived from an EMBL/GenBank/DDBJ whole genome shotgun (WGS) entry which is preliminary data.</text>
</comment>
<dbReference type="NCBIfam" id="TIGR04183">
    <property type="entry name" value="Por_Secre_tail"/>
    <property type="match status" value="1"/>
</dbReference>
<evidence type="ECO:0000313" key="2">
    <source>
        <dbReference type="EMBL" id="MCB2379873.1"/>
    </source>
</evidence>
<dbReference type="Pfam" id="PF16841">
    <property type="entry name" value="CBM60"/>
    <property type="match status" value="1"/>
</dbReference>
<proteinExistence type="predicted"/>
<dbReference type="Gene3D" id="2.60.60.40">
    <property type="match status" value="1"/>
</dbReference>